<dbReference type="RefSeq" id="WP_207856503.1">
    <property type="nucleotide sequence ID" value="NZ_JAFREP010000002.1"/>
</dbReference>
<evidence type="ECO:0000313" key="4">
    <source>
        <dbReference type="Proteomes" id="UP000664417"/>
    </source>
</evidence>
<dbReference type="AlphaFoldDB" id="A0A8J7U1U6"/>
<sequence>MAYDADLAVRIEAVLHGREAFSQRKMFGGVAYMLNGNMCVGIHKDWLVVRLAPETAASLLDQPGVKPFDITGRPMKGWLLVAREAMGEAAQLSAWIERAETFVAGLPPKKPKAK</sequence>
<accession>A0A8J7U1U6</accession>
<proteinExistence type="predicted"/>
<reference evidence="3" key="1">
    <citation type="submission" date="2021-03" db="EMBL/GenBank/DDBJ databases">
        <authorList>
            <person name="Wang G."/>
        </authorList>
    </citation>
    <scope>NUCLEOTIDE SEQUENCE</scope>
    <source>
        <strain evidence="3">KCTC 12899</strain>
    </source>
</reference>
<evidence type="ECO:0000259" key="1">
    <source>
        <dbReference type="Pfam" id="PF04993"/>
    </source>
</evidence>
<dbReference type="InterPro" id="IPR007076">
    <property type="entry name" value="TfoX_N"/>
</dbReference>
<dbReference type="SUPFAM" id="SSF159894">
    <property type="entry name" value="YgaC/TfoX-N like"/>
    <property type="match status" value="1"/>
</dbReference>
<feature type="domain" description="TfoX N-terminal" evidence="1">
    <location>
        <begin position="17"/>
        <end position="100"/>
    </location>
</feature>
<dbReference type="Pfam" id="PF04993">
    <property type="entry name" value="TfoX_N"/>
    <property type="match status" value="1"/>
</dbReference>
<dbReference type="EMBL" id="JAFREP010000006">
    <property type="protein sequence ID" value="MBO1318573.1"/>
    <property type="molecule type" value="Genomic_DNA"/>
</dbReference>
<evidence type="ECO:0000313" key="3">
    <source>
        <dbReference type="EMBL" id="MBO1318573.1"/>
    </source>
</evidence>
<comment type="caution">
    <text evidence="3">The sequence shown here is derived from an EMBL/GenBank/DDBJ whole genome shotgun (WGS) entry which is preliminary data.</text>
</comment>
<dbReference type="EMBL" id="JAFREP010000002">
    <property type="protein sequence ID" value="MBO1317266.1"/>
    <property type="molecule type" value="Genomic_DNA"/>
</dbReference>
<protein>
    <submittedName>
        <fullName evidence="3">TfoX/Sxy family protein</fullName>
    </submittedName>
</protein>
<keyword evidence="4" id="KW-1185">Reference proteome</keyword>
<dbReference type="Gene3D" id="3.30.1460.30">
    <property type="entry name" value="YgaC/TfoX-N like chaperone"/>
    <property type="match status" value="1"/>
</dbReference>
<evidence type="ECO:0000313" key="2">
    <source>
        <dbReference type="EMBL" id="MBO1317266.1"/>
    </source>
</evidence>
<name>A0A8J7U1U6_9BACT</name>
<gene>
    <name evidence="2" type="ORF">J3U88_02255</name>
    <name evidence="3" type="ORF">J3U88_08895</name>
</gene>
<dbReference type="Proteomes" id="UP000664417">
    <property type="component" value="Unassembled WGS sequence"/>
</dbReference>
<organism evidence="3 4">
    <name type="scientific">Acanthopleuribacter pedis</name>
    <dbReference type="NCBI Taxonomy" id="442870"/>
    <lineage>
        <taxon>Bacteria</taxon>
        <taxon>Pseudomonadati</taxon>
        <taxon>Acidobacteriota</taxon>
        <taxon>Holophagae</taxon>
        <taxon>Acanthopleuribacterales</taxon>
        <taxon>Acanthopleuribacteraceae</taxon>
        <taxon>Acanthopleuribacter</taxon>
    </lineage>
</organism>